<keyword evidence="3" id="KW-1185">Reference proteome</keyword>
<feature type="transmembrane region" description="Helical" evidence="1">
    <location>
        <begin position="85"/>
        <end position="104"/>
    </location>
</feature>
<feature type="transmembrane region" description="Helical" evidence="1">
    <location>
        <begin position="205"/>
        <end position="222"/>
    </location>
</feature>
<proteinExistence type="predicted"/>
<protein>
    <submittedName>
        <fullName evidence="2">Uncharacterized protein</fullName>
    </submittedName>
</protein>
<gene>
    <name evidence="2" type="ORF">C7451_10528</name>
</gene>
<feature type="transmembrane region" description="Helical" evidence="1">
    <location>
        <begin position="12"/>
        <end position="32"/>
    </location>
</feature>
<keyword evidence="1" id="KW-0472">Membrane</keyword>
<reference evidence="2 3" key="1">
    <citation type="submission" date="2018-05" db="EMBL/GenBank/DDBJ databases">
        <title>Genomic Encyclopedia of Type Strains, Phase IV (KMG-IV): sequencing the most valuable type-strain genomes for metagenomic binning, comparative biology and taxonomic classification.</title>
        <authorList>
            <person name="Goeker M."/>
        </authorList>
    </citation>
    <scope>NUCLEOTIDE SEQUENCE [LARGE SCALE GENOMIC DNA]</scope>
    <source>
        <strain evidence="2 3">DSM 3183</strain>
    </source>
</reference>
<dbReference type="Proteomes" id="UP000248014">
    <property type="component" value="Unassembled WGS sequence"/>
</dbReference>
<name>A0A2V3V3L1_9SPHN</name>
<evidence type="ECO:0000313" key="3">
    <source>
        <dbReference type="Proteomes" id="UP000248014"/>
    </source>
</evidence>
<dbReference type="EMBL" id="QJJM01000005">
    <property type="protein sequence ID" value="PXW76257.1"/>
    <property type="molecule type" value="Genomic_DNA"/>
</dbReference>
<comment type="caution">
    <text evidence="2">The sequence shown here is derived from an EMBL/GenBank/DDBJ whole genome shotgun (WGS) entry which is preliminary data.</text>
</comment>
<keyword evidence="1" id="KW-1133">Transmembrane helix</keyword>
<sequence length="227" mass="25550">MDWAEIAYPSLVYVHLLLFVLWLGADVGVFLLGQHFRKRDLYTLDQRIALLKLLVLVDMTPRSAWALMVPVSLSVLKMGGWWDVPGALLTAAWIIGGIWLWLVWDAHNHDQTARAKRDRFYENGLKYTLTAFYLWLGGQSLLTGTPLAPGWLAWKALLFGGIFVAAIGIDVAFKPVGPQLVRLLSEGSSDATEVPLRRTMDRTRVWVMAIYILLVVTSWLGAVKPDF</sequence>
<dbReference type="OrthoDB" id="3781906at2"/>
<feature type="transmembrane region" description="Helical" evidence="1">
    <location>
        <begin position="151"/>
        <end position="173"/>
    </location>
</feature>
<dbReference type="AlphaFoldDB" id="A0A2V3V3L1"/>
<feature type="transmembrane region" description="Helical" evidence="1">
    <location>
        <begin position="125"/>
        <end position="145"/>
    </location>
</feature>
<evidence type="ECO:0000256" key="1">
    <source>
        <dbReference type="SAM" id="Phobius"/>
    </source>
</evidence>
<organism evidence="2 3">
    <name type="scientific">Blastomonas natatoria</name>
    <dbReference type="NCBI Taxonomy" id="34015"/>
    <lineage>
        <taxon>Bacteria</taxon>
        <taxon>Pseudomonadati</taxon>
        <taxon>Pseudomonadota</taxon>
        <taxon>Alphaproteobacteria</taxon>
        <taxon>Sphingomonadales</taxon>
        <taxon>Sphingomonadaceae</taxon>
        <taxon>Blastomonas</taxon>
    </lineage>
</organism>
<keyword evidence="1" id="KW-0812">Transmembrane</keyword>
<feature type="transmembrane region" description="Helical" evidence="1">
    <location>
        <begin position="53"/>
        <end position="73"/>
    </location>
</feature>
<accession>A0A2V3V3L1</accession>
<evidence type="ECO:0000313" key="2">
    <source>
        <dbReference type="EMBL" id="PXW76257.1"/>
    </source>
</evidence>
<dbReference type="RefSeq" id="WP_110298310.1">
    <property type="nucleotide sequence ID" value="NZ_QJJM01000005.1"/>
</dbReference>